<keyword evidence="4" id="KW-1185">Reference proteome</keyword>
<dbReference type="Proteomes" id="UP001165121">
    <property type="component" value="Unassembled WGS sequence"/>
</dbReference>
<evidence type="ECO:0000313" key="4">
    <source>
        <dbReference type="Proteomes" id="UP001165121"/>
    </source>
</evidence>
<dbReference type="SUPFAM" id="SSF51045">
    <property type="entry name" value="WW domain"/>
    <property type="match status" value="1"/>
</dbReference>
<dbReference type="InterPro" id="IPR001202">
    <property type="entry name" value="WW_dom"/>
</dbReference>
<feature type="region of interest" description="Disordered" evidence="1">
    <location>
        <begin position="1"/>
        <end position="64"/>
    </location>
</feature>
<dbReference type="AlphaFoldDB" id="A0A9W6TYU0"/>
<dbReference type="CDD" id="cd00201">
    <property type="entry name" value="WW"/>
    <property type="match status" value="1"/>
</dbReference>
<organism evidence="3 4">
    <name type="scientific">Phytophthora fragariaefolia</name>
    <dbReference type="NCBI Taxonomy" id="1490495"/>
    <lineage>
        <taxon>Eukaryota</taxon>
        <taxon>Sar</taxon>
        <taxon>Stramenopiles</taxon>
        <taxon>Oomycota</taxon>
        <taxon>Peronosporomycetes</taxon>
        <taxon>Peronosporales</taxon>
        <taxon>Peronosporaceae</taxon>
        <taxon>Phytophthora</taxon>
    </lineage>
</organism>
<name>A0A9W6TYU0_9STRA</name>
<evidence type="ECO:0000313" key="3">
    <source>
        <dbReference type="EMBL" id="GMF22215.1"/>
    </source>
</evidence>
<dbReference type="Pfam" id="PF00397">
    <property type="entry name" value="WW"/>
    <property type="match status" value="1"/>
</dbReference>
<reference evidence="3" key="1">
    <citation type="submission" date="2023-04" db="EMBL/GenBank/DDBJ databases">
        <title>Phytophthora fragariaefolia NBRC 109709.</title>
        <authorList>
            <person name="Ichikawa N."/>
            <person name="Sato H."/>
            <person name="Tonouchi N."/>
        </authorList>
    </citation>
    <scope>NUCLEOTIDE SEQUENCE</scope>
    <source>
        <strain evidence="3">NBRC 109709</strain>
    </source>
</reference>
<feature type="compositionally biased region" description="Basic and acidic residues" evidence="1">
    <location>
        <begin position="131"/>
        <end position="140"/>
    </location>
</feature>
<accession>A0A9W6TYU0</accession>
<feature type="region of interest" description="Disordered" evidence="1">
    <location>
        <begin position="131"/>
        <end position="197"/>
    </location>
</feature>
<dbReference type="SMART" id="SM00456">
    <property type="entry name" value="WW"/>
    <property type="match status" value="1"/>
</dbReference>
<comment type="caution">
    <text evidence="3">The sequence shown here is derived from an EMBL/GenBank/DDBJ whole genome shotgun (WGS) entry which is preliminary data.</text>
</comment>
<dbReference type="Gene3D" id="2.20.70.10">
    <property type="match status" value="1"/>
</dbReference>
<feature type="domain" description="WW" evidence="2">
    <location>
        <begin position="187"/>
        <end position="217"/>
    </location>
</feature>
<dbReference type="OrthoDB" id="10255185at2759"/>
<proteinExistence type="predicted"/>
<sequence length="232" mass="25558">MADTDAAAAAPLSAPVSPAPEPLDAPQSLHRVEQTQAHPTDPESDPEQRSWASQSEEEDDDGWMVAPAAALAARGCARAASDDMTAAEEADVEASVRAALRLLQDSGDGAESEGEQAGYLDFVQEVMEDRWTLEDRDGHSGGHWRTPDGQMGSDEEQMEQQEEKHDDEGAEEGEEDTREEEEEEQEKTQDDEWQEAYTAKGRVYYYNRRTRESSWKKWVAGGTGAARGRRGG</sequence>
<dbReference type="EMBL" id="BSXT01000246">
    <property type="protein sequence ID" value="GMF22215.1"/>
    <property type="molecule type" value="Genomic_DNA"/>
</dbReference>
<protein>
    <submittedName>
        <fullName evidence="3">Unnamed protein product</fullName>
    </submittedName>
</protein>
<feature type="compositionally biased region" description="Low complexity" evidence="1">
    <location>
        <begin position="1"/>
        <end position="16"/>
    </location>
</feature>
<dbReference type="PROSITE" id="PS50020">
    <property type="entry name" value="WW_DOMAIN_2"/>
    <property type="match status" value="1"/>
</dbReference>
<feature type="compositionally biased region" description="Acidic residues" evidence="1">
    <location>
        <begin position="168"/>
        <end position="194"/>
    </location>
</feature>
<evidence type="ECO:0000256" key="1">
    <source>
        <dbReference type="SAM" id="MobiDB-lite"/>
    </source>
</evidence>
<dbReference type="InterPro" id="IPR036020">
    <property type="entry name" value="WW_dom_sf"/>
</dbReference>
<evidence type="ECO:0000259" key="2">
    <source>
        <dbReference type="PROSITE" id="PS50020"/>
    </source>
</evidence>
<gene>
    <name evidence="3" type="ORF">Pfra01_000321100</name>
</gene>